<name>A0ABP3S9E9_9ACTN</name>
<dbReference type="InterPro" id="IPR011075">
    <property type="entry name" value="TetR_C"/>
</dbReference>
<dbReference type="Pfam" id="PF16925">
    <property type="entry name" value="TetR_C_13"/>
    <property type="match status" value="1"/>
</dbReference>
<dbReference type="EMBL" id="BAAAHE010000028">
    <property type="protein sequence ID" value="GAA0627268.1"/>
    <property type="molecule type" value="Genomic_DNA"/>
</dbReference>
<evidence type="ECO:0000313" key="6">
    <source>
        <dbReference type="EMBL" id="GAA0627268.1"/>
    </source>
</evidence>
<keyword evidence="2 4" id="KW-0238">DNA-binding</keyword>
<gene>
    <name evidence="6" type="ORF">GCM10009547_33540</name>
</gene>
<dbReference type="InterPro" id="IPR001647">
    <property type="entry name" value="HTH_TetR"/>
</dbReference>
<evidence type="ECO:0000313" key="7">
    <source>
        <dbReference type="Proteomes" id="UP001500957"/>
    </source>
</evidence>
<evidence type="ECO:0000256" key="4">
    <source>
        <dbReference type="PROSITE-ProRule" id="PRU00335"/>
    </source>
</evidence>
<keyword evidence="7" id="KW-1185">Reference proteome</keyword>
<feature type="DNA-binding region" description="H-T-H motif" evidence="4">
    <location>
        <begin position="29"/>
        <end position="48"/>
    </location>
</feature>
<proteinExistence type="predicted"/>
<protein>
    <submittedName>
        <fullName evidence="6">TetR/AcrR family transcriptional regulator</fullName>
    </submittedName>
</protein>
<sequence>MPRDGTATKERILDAAEKLFETNGIAATSVDQIIEASGTSKGSFFHHFATKRALSQALVERYVEADLSMLQKGLDAVADVTDPVERVLGFLRYYEQWAVELVSADSACLYLAVLTEKDLLDDTTSGAVERAIVGWRVEFAALLRAALRARGLGRKVNADDLADHLFATFEGGYLLCRTFRSADPMRGQLRVFRQLVEGLIA</sequence>
<accession>A0ABP3S9E9</accession>
<dbReference type="PANTHER" id="PTHR47506:SF3">
    <property type="entry name" value="HTH-TYPE TRANSCRIPTIONAL REGULATOR LMRA"/>
    <property type="match status" value="1"/>
</dbReference>
<dbReference type="Pfam" id="PF00440">
    <property type="entry name" value="TetR_N"/>
    <property type="match status" value="1"/>
</dbReference>
<dbReference type="RefSeq" id="WP_344606817.1">
    <property type="nucleotide sequence ID" value="NZ_BAAAHE010000028.1"/>
</dbReference>
<evidence type="ECO:0000256" key="3">
    <source>
        <dbReference type="ARBA" id="ARBA00023163"/>
    </source>
</evidence>
<dbReference type="SUPFAM" id="SSF46689">
    <property type="entry name" value="Homeodomain-like"/>
    <property type="match status" value="1"/>
</dbReference>
<dbReference type="InterPro" id="IPR036271">
    <property type="entry name" value="Tet_transcr_reg_TetR-rel_C_sf"/>
</dbReference>
<dbReference type="Proteomes" id="UP001500957">
    <property type="component" value="Unassembled WGS sequence"/>
</dbReference>
<dbReference type="Gene3D" id="1.10.357.10">
    <property type="entry name" value="Tetracycline Repressor, domain 2"/>
    <property type="match status" value="1"/>
</dbReference>
<dbReference type="InterPro" id="IPR009057">
    <property type="entry name" value="Homeodomain-like_sf"/>
</dbReference>
<evidence type="ECO:0000259" key="5">
    <source>
        <dbReference type="PROSITE" id="PS50977"/>
    </source>
</evidence>
<reference evidence="7" key="1">
    <citation type="journal article" date="2019" name="Int. J. Syst. Evol. Microbiol.">
        <title>The Global Catalogue of Microorganisms (GCM) 10K type strain sequencing project: providing services to taxonomists for standard genome sequencing and annotation.</title>
        <authorList>
            <consortium name="The Broad Institute Genomics Platform"/>
            <consortium name="The Broad Institute Genome Sequencing Center for Infectious Disease"/>
            <person name="Wu L."/>
            <person name="Ma J."/>
        </authorList>
    </citation>
    <scope>NUCLEOTIDE SEQUENCE [LARGE SCALE GENOMIC DNA]</scope>
    <source>
        <strain evidence="7">JCM 10671</strain>
    </source>
</reference>
<dbReference type="SUPFAM" id="SSF48498">
    <property type="entry name" value="Tetracyclin repressor-like, C-terminal domain"/>
    <property type="match status" value="1"/>
</dbReference>
<keyword evidence="3" id="KW-0804">Transcription</keyword>
<comment type="caution">
    <text evidence="6">The sequence shown here is derived from an EMBL/GenBank/DDBJ whole genome shotgun (WGS) entry which is preliminary data.</text>
</comment>
<feature type="domain" description="HTH tetR-type" evidence="5">
    <location>
        <begin position="6"/>
        <end position="66"/>
    </location>
</feature>
<dbReference type="PRINTS" id="PR00455">
    <property type="entry name" value="HTHTETR"/>
</dbReference>
<evidence type="ECO:0000256" key="1">
    <source>
        <dbReference type="ARBA" id="ARBA00023015"/>
    </source>
</evidence>
<evidence type="ECO:0000256" key="2">
    <source>
        <dbReference type="ARBA" id="ARBA00023125"/>
    </source>
</evidence>
<dbReference type="PROSITE" id="PS50977">
    <property type="entry name" value="HTH_TETR_2"/>
    <property type="match status" value="1"/>
</dbReference>
<dbReference type="PANTHER" id="PTHR47506">
    <property type="entry name" value="TRANSCRIPTIONAL REGULATORY PROTEIN"/>
    <property type="match status" value="1"/>
</dbReference>
<keyword evidence="1" id="KW-0805">Transcription regulation</keyword>
<organism evidence="6 7">
    <name type="scientific">Sporichthya brevicatena</name>
    <dbReference type="NCBI Taxonomy" id="171442"/>
    <lineage>
        <taxon>Bacteria</taxon>
        <taxon>Bacillati</taxon>
        <taxon>Actinomycetota</taxon>
        <taxon>Actinomycetes</taxon>
        <taxon>Sporichthyales</taxon>
        <taxon>Sporichthyaceae</taxon>
        <taxon>Sporichthya</taxon>
    </lineage>
</organism>